<evidence type="ECO:0000256" key="6">
    <source>
        <dbReference type="PIRNR" id="PIRNR001213"/>
    </source>
</evidence>
<evidence type="ECO:0000256" key="1">
    <source>
        <dbReference type="ARBA" id="ARBA00022490"/>
    </source>
</evidence>
<dbReference type="GO" id="GO:0051603">
    <property type="term" value="P:proteolysis involved in protein catabolic process"/>
    <property type="evidence" value="ECO:0007669"/>
    <property type="project" value="InterPro"/>
</dbReference>
<accession>A0A6M2DVV8</accession>
<keyword evidence="2 6" id="KW-0647">Proteasome</keyword>
<dbReference type="AlphaFoldDB" id="A0A6M2DVV8"/>
<dbReference type="InterPro" id="IPR029055">
    <property type="entry name" value="Ntn_hydrolases_N"/>
</dbReference>
<dbReference type="FunFam" id="3.60.20.10:FF:000014">
    <property type="entry name" value="Proteasome subunit beta type-7"/>
    <property type="match status" value="1"/>
</dbReference>
<dbReference type="PANTHER" id="PTHR32194">
    <property type="entry name" value="METALLOPROTEASE TLDD"/>
    <property type="match status" value="1"/>
</dbReference>
<dbReference type="GO" id="GO:0005634">
    <property type="term" value="C:nucleus"/>
    <property type="evidence" value="ECO:0007669"/>
    <property type="project" value="UniProtKB-SubCell"/>
</dbReference>
<dbReference type="InterPro" id="IPR016295">
    <property type="entry name" value="Proteasome_beta4"/>
</dbReference>
<dbReference type="GO" id="GO:0005737">
    <property type="term" value="C:cytoplasm"/>
    <property type="evidence" value="ECO:0007669"/>
    <property type="project" value="UniProtKB-SubCell"/>
</dbReference>
<protein>
    <recommendedName>
        <fullName evidence="6">Proteasome subunit beta</fullName>
    </recommendedName>
</protein>
<sequence>MAFFGSSFEAQPFWDNGPRPGCFYNFPGQQQSLQTQPTDYTKRTTNPTTTGTSVVGIRFDKGVMVAADTLGSYGSLARYIGDCHRIMKVNDRILFGAGGDYADFQYMESIIEAKVREEECLDDNFQMQPSGLYSWVTRVMYKKRSNMDPLWNNFIIGGVQRDGTPFLGTVDKLGTAYQDRFIATGFGNHLAIPLFRELSDSKLPELSQEKAKELIGNAMQVLFYRDARSSPKYQLGICTEEGVEIINDIKVKQNWDIAHLIKHY</sequence>
<keyword evidence="3 6" id="KW-0539">Nucleus</keyword>
<dbReference type="PANTHER" id="PTHR32194:SF6">
    <property type="entry name" value="PROTEASOME SUBUNIT BETA"/>
    <property type="match status" value="1"/>
</dbReference>
<dbReference type="InterPro" id="IPR016050">
    <property type="entry name" value="Proteasome_bsu_CS"/>
</dbReference>
<evidence type="ECO:0000256" key="2">
    <source>
        <dbReference type="ARBA" id="ARBA00022942"/>
    </source>
</evidence>
<dbReference type="InterPro" id="IPR023333">
    <property type="entry name" value="Proteasome_suB-type"/>
</dbReference>
<comment type="subcellular location">
    <subcellularLocation>
        <location evidence="6">Cytoplasm</location>
    </subcellularLocation>
    <subcellularLocation>
        <location evidence="6">Nucleus</location>
    </subcellularLocation>
</comment>
<evidence type="ECO:0000313" key="7">
    <source>
        <dbReference type="EMBL" id="NOV49760.1"/>
    </source>
</evidence>
<dbReference type="Gene3D" id="3.60.20.10">
    <property type="entry name" value="Glutamine Phosphoribosylpyrophosphate, subunit 1, domain 1"/>
    <property type="match status" value="1"/>
</dbReference>
<dbReference type="Pfam" id="PF00227">
    <property type="entry name" value="Proteasome"/>
    <property type="match status" value="1"/>
</dbReference>
<dbReference type="PIRSF" id="PIRSF001213">
    <property type="entry name" value="Psome_endopept_beta"/>
    <property type="match status" value="1"/>
</dbReference>
<dbReference type="InterPro" id="IPR001353">
    <property type="entry name" value="Proteasome_sua/b"/>
</dbReference>
<comment type="similarity">
    <text evidence="6">Belongs to the peptidase T1B family.</text>
</comment>
<dbReference type="GO" id="GO:0019774">
    <property type="term" value="C:proteasome core complex, beta-subunit complex"/>
    <property type="evidence" value="ECO:0007669"/>
    <property type="project" value="UniProtKB-UniRule"/>
</dbReference>
<name>A0A6M2DVV8_XENCH</name>
<dbReference type="EMBL" id="GIIL01006034">
    <property type="protein sequence ID" value="NOV49760.1"/>
    <property type="molecule type" value="Transcribed_RNA"/>
</dbReference>
<evidence type="ECO:0000256" key="3">
    <source>
        <dbReference type="ARBA" id="ARBA00023242"/>
    </source>
</evidence>
<evidence type="ECO:0000256" key="5">
    <source>
        <dbReference type="ARBA" id="ARBA00026071"/>
    </source>
</evidence>
<organism evidence="7">
    <name type="scientific">Xenopsylla cheopis</name>
    <name type="common">Oriental rat flea</name>
    <name type="synonym">Pulex cheopis</name>
    <dbReference type="NCBI Taxonomy" id="163159"/>
    <lineage>
        <taxon>Eukaryota</taxon>
        <taxon>Metazoa</taxon>
        <taxon>Ecdysozoa</taxon>
        <taxon>Arthropoda</taxon>
        <taxon>Hexapoda</taxon>
        <taxon>Insecta</taxon>
        <taxon>Pterygota</taxon>
        <taxon>Neoptera</taxon>
        <taxon>Endopterygota</taxon>
        <taxon>Siphonaptera</taxon>
        <taxon>Pulicidae</taxon>
        <taxon>Xenopsyllinae</taxon>
        <taxon>Xenopsylla</taxon>
    </lineage>
</organism>
<keyword evidence="1 6" id="KW-0963">Cytoplasm</keyword>
<proteinExistence type="inferred from homology"/>
<evidence type="ECO:0000256" key="4">
    <source>
        <dbReference type="ARBA" id="ARBA00024953"/>
    </source>
</evidence>
<dbReference type="PROSITE" id="PS51476">
    <property type="entry name" value="PROTEASOME_BETA_2"/>
    <property type="match status" value="1"/>
</dbReference>
<comment type="function">
    <text evidence="4">Non-catalytic component of the proteasome, a multicatalytic proteinase complex which is characterized by its ability to cleave peptides with Arg, Phe, Tyr, Leu, and Glu adjacent to the leaving group at neutral or slightly basic pH. The proteasome has an ATP-dependent proteolytic activity.</text>
</comment>
<dbReference type="PROSITE" id="PS00854">
    <property type="entry name" value="PROTEASOME_BETA_1"/>
    <property type="match status" value="1"/>
</dbReference>
<reference evidence="7" key="1">
    <citation type="submission" date="2020-03" db="EMBL/GenBank/DDBJ databases">
        <title>Transcriptomic Profiling of the Digestive Tract of the Rat Flea, Xenopsylla cheopis, Following Blood Feeding and Infection with Yersinia pestis.</title>
        <authorList>
            <person name="Bland D.M."/>
            <person name="Martens C.A."/>
            <person name="Virtaneva K."/>
            <person name="Kanakabandi K."/>
            <person name="Long D."/>
            <person name="Rosenke R."/>
            <person name="Saturday G.A."/>
            <person name="Hoyt F.H."/>
            <person name="Bruno D.P."/>
            <person name="Ribeiro J.M.C."/>
            <person name="Hinnebusch J."/>
        </authorList>
    </citation>
    <scope>NUCLEOTIDE SEQUENCE</scope>
</reference>
<dbReference type="CDD" id="cd03760">
    <property type="entry name" value="proteasome_beta_type_4"/>
    <property type="match status" value="1"/>
</dbReference>
<dbReference type="SUPFAM" id="SSF56235">
    <property type="entry name" value="N-terminal nucleophile aminohydrolases (Ntn hydrolases)"/>
    <property type="match status" value="1"/>
</dbReference>
<comment type="subunit">
    <text evidence="5">The 26S proteasome consists of a 20S proteasome core and two 19S regulatory subunits. The 20S proteasome core is composed of 28 subunits that are arranged in four stacked rings, resulting in a barrel-shaped structure. The two end rings are each formed by seven alpha subunits, and the two central rings are each formed by seven beta subunits. The catalytic chamber with the active sites is on the inside of the barrel.</text>
</comment>